<accession>A0A4Y2IA71</accession>
<dbReference type="OrthoDB" id="10263155at2759"/>
<dbReference type="AlphaFoldDB" id="A0A4Y2IA71"/>
<evidence type="ECO:0000313" key="4">
    <source>
        <dbReference type="EMBL" id="GBM74515.1"/>
    </source>
</evidence>
<dbReference type="InterPro" id="IPR040459">
    <property type="entry name" value="MJ1316"/>
</dbReference>
<feature type="domain" description="MJ1316 RNA cyclic group end recognition" evidence="2">
    <location>
        <begin position="28"/>
        <end position="101"/>
    </location>
</feature>
<evidence type="ECO:0000259" key="2">
    <source>
        <dbReference type="Pfam" id="PF04457"/>
    </source>
</evidence>
<evidence type="ECO:0000259" key="3">
    <source>
        <dbReference type="Pfam" id="PF10469"/>
    </source>
</evidence>
<dbReference type="InterPro" id="IPR042653">
    <property type="entry name" value="Leng9"/>
</dbReference>
<comment type="caution">
    <text evidence="4">The sequence shown here is derived from an EMBL/GenBank/DDBJ whole genome shotgun (WGS) entry which is preliminary data.</text>
</comment>
<sequence length="364" mass="41917">MAEKNKKKSVKTTPKSESEPNDSKKPSMKTASDVISRLLWDGSLPQDKFYVGYLDRFDGIVEKPFTALDWRDPSIVDNHTLALPKHRIQYFKYLTRKVWDKRKRLDIIFGSTGYPLSIHDFISKVDNDILNFHDENIDDDDPSIPNRTVSSYSEEIVNDEEIDMSGRPNFFIAVRIQSEDTVAKLKEVSDYIKSKDEVLGEICIPPEMMHMTFSILKLDSPADVCDAIAAMQAVAAKNLPEVTINLEGLDNFYHRVLYSRVEENGSLTKLRDCLVNELTARNCTITDRYSFVPHVTIAKLSRPITRQRHSKFIDQYLYLKFEDDEFGTEKIESLYLCEMGTARREDGFYKCAYEISLNKLDDVS</sequence>
<name>A0A4Y2IA71_ARAVE</name>
<dbReference type="InterPro" id="IPR019510">
    <property type="entry name" value="AKAP7-like_phosphoesterase"/>
</dbReference>
<dbReference type="Pfam" id="PF10469">
    <property type="entry name" value="AKAP7_NLS"/>
    <property type="match status" value="1"/>
</dbReference>
<reference evidence="4 5" key="1">
    <citation type="journal article" date="2019" name="Sci. Rep.">
        <title>Orb-weaving spider Araneus ventricosus genome elucidates the spidroin gene catalogue.</title>
        <authorList>
            <person name="Kono N."/>
            <person name="Nakamura H."/>
            <person name="Ohtoshi R."/>
            <person name="Moran D.A.P."/>
            <person name="Shinohara A."/>
            <person name="Yoshida Y."/>
            <person name="Fujiwara M."/>
            <person name="Mori M."/>
            <person name="Tomita M."/>
            <person name="Arakawa K."/>
        </authorList>
    </citation>
    <scope>NUCLEOTIDE SEQUENCE [LARGE SCALE GENOMIC DNA]</scope>
</reference>
<organism evidence="4 5">
    <name type="scientific">Araneus ventricosus</name>
    <name type="common">Orbweaver spider</name>
    <name type="synonym">Epeira ventricosa</name>
    <dbReference type="NCBI Taxonomy" id="182803"/>
    <lineage>
        <taxon>Eukaryota</taxon>
        <taxon>Metazoa</taxon>
        <taxon>Ecdysozoa</taxon>
        <taxon>Arthropoda</taxon>
        <taxon>Chelicerata</taxon>
        <taxon>Arachnida</taxon>
        <taxon>Araneae</taxon>
        <taxon>Araneomorphae</taxon>
        <taxon>Entelegynae</taxon>
        <taxon>Araneoidea</taxon>
        <taxon>Araneidae</taxon>
        <taxon>Araneus</taxon>
    </lineage>
</organism>
<gene>
    <name evidence="4" type="primary">Leng9</name>
    <name evidence="4" type="ORF">AVEN_58390_1</name>
</gene>
<evidence type="ECO:0000256" key="1">
    <source>
        <dbReference type="SAM" id="MobiDB-lite"/>
    </source>
</evidence>
<keyword evidence="5" id="KW-1185">Reference proteome</keyword>
<keyword evidence="4" id="KW-0675">Receptor</keyword>
<dbReference type="Proteomes" id="UP000499080">
    <property type="component" value="Unassembled WGS sequence"/>
</dbReference>
<feature type="compositionally biased region" description="Basic and acidic residues" evidence="1">
    <location>
        <begin position="14"/>
        <end position="25"/>
    </location>
</feature>
<dbReference type="Pfam" id="PF04457">
    <property type="entry name" value="MJ1316"/>
    <property type="match status" value="1"/>
</dbReference>
<feature type="compositionally biased region" description="Basic residues" evidence="1">
    <location>
        <begin position="1"/>
        <end position="10"/>
    </location>
</feature>
<dbReference type="Gene3D" id="3.90.1140.10">
    <property type="entry name" value="Cyclic phosphodiesterase"/>
    <property type="match status" value="1"/>
</dbReference>
<dbReference type="PANTHER" id="PTHR46729:SF1">
    <property type="entry name" value="LEUKOCYTE RECEPTOR CLUSTER MEMBER 9"/>
    <property type="match status" value="1"/>
</dbReference>
<dbReference type="PANTHER" id="PTHR46729">
    <property type="entry name" value="LEUKOCYTE RECEPTOR CLUSTER MEMBER 9"/>
    <property type="match status" value="1"/>
</dbReference>
<proteinExistence type="predicted"/>
<feature type="domain" description="A-kinase anchor protein 7-like phosphoesterase" evidence="3">
    <location>
        <begin position="168"/>
        <end position="357"/>
    </location>
</feature>
<evidence type="ECO:0000313" key="5">
    <source>
        <dbReference type="Proteomes" id="UP000499080"/>
    </source>
</evidence>
<dbReference type="InterPro" id="IPR009097">
    <property type="entry name" value="Cyclic_Pdiesterase"/>
</dbReference>
<protein>
    <submittedName>
        <fullName evidence="4">Leukocyte receptor cluster member 9</fullName>
    </submittedName>
</protein>
<feature type="region of interest" description="Disordered" evidence="1">
    <location>
        <begin position="1"/>
        <end position="29"/>
    </location>
</feature>
<dbReference type="SUPFAM" id="SSF55144">
    <property type="entry name" value="LigT-like"/>
    <property type="match status" value="1"/>
</dbReference>
<dbReference type="EMBL" id="BGPR01002502">
    <property type="protein sequence ID" value="GBM74515.1"/>
    <property type="molecule type" value="Genomic_DNA"/>
</dbReference>